<evidence type="ECO:0000313" key="3">
    <source>
        <dbReference type="Proteomes" id="UP000003947"/>
    </source>
</evidence>
<accession>I4Z1Y2</accession>
<keyword evidence="1" id="KW-1133">Transmembrane helix</keyword>
<gene>
    <name evidence="2" type="ORF">MicloDRAFT_00010290</name>
</gene>
<keyword evidence="1" id="KW-0812">Transmembrane</keyword>
<evidence type="ECO:0000313" key="2">
    <source>
        <dbReference type="EMBL" id="EIM30224.1"/>
    </source>
</evidence>
<dbReference type="EMBL" id="JH660639">
    <property type="protein sequence ID" value="EIM30224.1"/>
    <property type="molecule type" value="Genomic_DNA"/>
</dbReference>
<dbReference type="AlphaFoldDB" id="I4Z1Y2"/>
<reference evidence="2 3" key="1">
    <citation type="submission" date="2012-02" db="EMBL/GenBank/DDBJ databases">
        <title>Improved High-Quality Draft sequence of Microvirga sp. WSM3557.</title>
        <authorList>
            <consortium name="US DOE Joint Genome Institute"/>
            <person name="Lucas S."/>
            <person name="Han J."/>
            <person name="Lapidus A."/>
            <person name="Cheng J.-F."/>
            <person name="Goodwin L."/>
            <person name="Pitluck S."/>
            <person name="Peters L."/>
            <person name="Zhang X."/>
            <person name="Detter J.C."/>
            <person name="Han C."/>
            <person name="Tapia R."/>
            <person name="Land M."/>
            <person name="Hauser L."/>
            <person name="Kyrpides N."/>
            <person name="Ivanova N."/>
            <person name="Pagani I."/>
            <person name="Brau L."/>
            <person name="Yates R."/>
            <person name="O'Hara G."/>
            <person name="Rui T."/>
            <person name="Howieson J."/>
            <person name="Reeve W."/>
            <person name="Woyke T."/>
        </authorList>
    </citation>
    <scope>NUCLEOTIDE SEQUENCE [LARGE SCALE GENOMIC DNA]</scope>
    <source>
        <strain evidence="2 3">WSM3557</strain>
    </source>
</reference>
<feature type="transmembrane region" description="Helical" evidence="1">
    <location>
        <begin position="122"/>
        <end position="141"/>
    </location>
</feature>
<feature type="transmembrane region" description="Helical" evidence="1">
    <location>
        <begin position="147"/>
        <end position="165"/>
    </location>
</feature>
<dbReference type="eggNOG" id="COG3210">
    <property type="taxonomic scope" value="Bacteria"/>
</dbReference>
<proteinExistence type="predicted"/>
<keyword evidence="1" id="KW-0472">Membrane</keyword>
<sequence>MPKSGAFFLRQDARIDGALDLTGASVGTMHDEALCWPRKGDLRLNRCRYGAFIGAPVDAESRLDWLSRQVPERWGEDFWPQPYEQLASVLREMGHDEDANAVLIEKERQQRHARRKRARNRLWRAALAAKDGLLAITVVYGRQPLLALAWLAVFWALGVGVFGYAERQGAFKPNSPVVLRSREWTLCGVGRSDQRLLAARQEVASGLADQGETQLACFRRQWEASSYPRFNAWIYSLDVLLPVLEMDQKTYWRPDPLKPSGEAALHYHHFQSLVGWVLSLLALAGFSGLVKPR</sequence>
<dbReference type="Proteomes" id="UP000003947">
    <property type="component" value="Unassembled WGS sequence"/>
</dbReference>
<evidence type="ECO:0000256" key="1">
    <source>
        <dbReference type="SAM" id="Phobius"/>
    </source>
</evidence>
<feature type="transmembrane region" description="Helical" evidence="1">
    <location>
        <begin position="273"/>
        <end position="290"/>
    </location>
</feature>
<protein>
    <submittedName>
        <fullName evidence="2">Uncharacterized protein</fullName>
    </submittedName>
</protein>
<dbReference type="PATRIC" id="fig|864069.3.peg.1144"/>
<keyword evidence="3" id="KW-1185">Reference proteome</keyword>
<organism evidence="2 3">
    <name type="scientific">Microvirga lotononidis</name>
    <dbReference type="NCBI Taxonomy" id="864069"/>
    <lineage>
        <taxon>Bacteria</taxon>
        <taxon>Pseudomonadati</taxon>
        <taxon>Pseudomonadota</taxon>
        <taxon>Alphaproteobacteria</taxon>
        <taxon>Hyphomicrobiales</taxon>
        <taxon>Methylobacteriaceae</taxon>
        <taxon>Microvirga</taxon>
    </lineage>
</organism>
<dbReference type="RefSeq" id="WP_009489681.1">
    <property type="nucleotide sequence ID" value="NZ_CP141050.1"/>
</dbReference>
<dbReference type="STRING" id="864069.MicloDRAFT_00010290"/>
<dbReference type="HOGENOM" id="CLU_077950_0_0_5"/>
<name>I4Z1Y2_9HYPH</name>